<dbReference type="Proteomes" id="UP000299102">
    <property type="component" value="Unassembled WGS sequence"/>
</dbReference>
<proteinExistence type="predicted"/>
<sequence length="73" mass="8598">MHGGTQRLVIMEVSLKAFPEYREICKVFLRRCPNAKTLSRHESPDWGRRGLRMRNADTTNATWRRVAELKRQA</sequence>
<protein>
    <submittedName>
        <fullName evidence="1">Uncharacterized protein</fullName>
    </submittedName>
</protein>
<name>A0A4C1YPZ6_EUMVA</name>
<evidence type="ECO:0000313" key="2">
    <source>
        <dbReference type="Proteomes" id="UP000299102"/>
    </source>
</evidence>
<organism evidence="1 2">
    <name type="scientific">Eumeta variegata</name>
    <name type="common">Bagworm moth</name>
    <name type="synonym">Eumeta japonica</name>
    <dbReference type="NCBI Taxonomy" id="151549"/>
    <lineage>
        <taxon>Eukaryota</taxon>
        <taxon>Metazoa</taxon>
        <taxon>Ecdysozoa</taxon>
        <taxon>Arthropoda</taxon>
        <taxon>Hexapoda</taxon>
        <taxon>Insecta</taxon>
        <taxon>Pterygota</taxon>
        <taxon>Neoptera</taxon>
        <taxon>Endopterygota</taxon>
        <taxon>Lepidoptera</taxon>
        <taxon>Glossata</taxon>
        <taxon>Ditrysia</taxon>
        <taxon>Tineoidea</taxon>
        <taxon>Psychidae</taxon>
        <taxon>Oiketicinae</taxon>
        <taxon>Eumeta</taxon>
    </lineage>
</organism>
<gene>
    <name evidence="1" type="ORF">EVAR_55772_1</name>
</gene>
<evidence type="ECO:0000313" key="1">
    <source>
        <dbReference type="EMBL" id="GBP76689.1"/>
    </source>
</evidence>
<dbReference type="AlphaFoldDB" id="A0A4C1YPZ6"/>
<dbReference type="EMBL" id="BGZK01001299">
    <property type="protein sequence ID" value="GBP76689.1"/>
    <property type="molecule type" value="Genomic_DNA"/>
</dbReference>
<keyword evidence="2" id="KW-1185">Reference proteome</keyword>
<accession>A0A4C1YPZ6</accession>
<comment type="caution">
    <text evidence="1">The sequence shown here is derived from an EMBL/GenBank/DDBJ whole genome shotgun (WGS) entry which is preliminary data.</text>
</comment>
<reference evidence="1 2" key="1">
    <citation type="journal article" date="2019" name="Commun. Biol.">
        <title>The bagworm genome reveals a unique fibroin gene that provides high tensile strength.</title>
        <authorList>
            <person name="Kono N."/>
            <person name="Nakamura H."/>
            <person name="Ohtoshi R."/>
            <person name="Tomita M."/>
            <person name="Numata K."/>
            <person name="Arakawa K."/>
        </authorList>
    </citation>
    <scope>NUCLEOTIDE SEQUENCE [LARGE SCALE GENOMIC DNA]</scope>
</reference>